<dbReference type="Proteomes" id="UP000821837">
    <property type="component" value="Unassembled WGS sequence"/>
</dbReference>
<reference evidence="1" key="1">
    <citation type="journal article" date="2020" name="Cell">
        <title>Large-Scale Comparative Analyses of Tick Genomes Elucidate Their Genetic Diversity and Vector Capacities.</title>
        <authorList>
            <consortium name="Tick Genome and Microbiome Consortium (TIGMIC)"/>
            <person name="Jia N."/>
            <person name="Wang J."/>
            <person name="Shi W."/>
            <person name="Du L."/>
            <person name="Sun Y."/>
            <person name="Zhan W."/>
            <person name="Jiang J.F."/>
            <person name="Wang Q."/>
            <person name="Zhang B."/>
            <person name="Ji P."/>
            <person name="Bell-Sakyi L."/>
            <person name="Cui X.M."/>
            <person name="Yuan T.T."/>
            <person name="Jiang B.G."/>
            <person name="Yang W.F."/>
            <person name="Lam T.T."/>
            <person name="Chang Q.C."/>
            <person name="Ding S.J."/>
            <person name="Wang X.J."/>
            <person name="Zhu J.G."/>
            <person name="Ruan X.D."/>
            <person name="Zhao L."/>
            <person name="Wei J.T."/>
            <person name="Ye R.Z."/>
            <person name="Que T.C."/>
            <person name="Du C.H."/>
            <person name="Zhou Y.H."/>
            <person name="Cheng J.X."/>
            <person name="Dai P.F."/>
            <person name="Guo W.B."/>
            <person name="Han X.H."/>
            <person name="Huang E.J."/>
            <person name="Li L.F."/>
            <person name="Wei W."/>
            <person name="Gao Y.C."/>
            <person name="Liu J.Z."/>
            <person name="Shao H.Z."/>
            <person name="Wang X."/>
            <person name="Wang C.C."/>
            <person name="Yang T.C."/>
            <person name="Huo Q.B."/>
            <person name="Li W."/>
            <person name="Chen H.Y."/>
            <person name="Chen S.E."/>
            <person name="Zhou L.G."/>
            <person name="Ni X.B."/>
            <person name="Tian J.H."/>
            <person name="Sheng Y."/>
            <person name="Liu T."/>
            <person name="Pan Y.S."/>
            <person name="Xia L.Y."/>
            <person name="Li J."/>
            <person name="Zhao F."/>
            <person name="Cao W.C."/>
        </authorList>
    </citation>
    <scope>NUCLEOTIDE SEQUENCE</scope>
    <source>
        <strain evidence="1">Rsan-2018</strain>
    </source>
</reference>
<accession>A0A9D4Q4X0</accession>
<dbReference type="AlphaFoldDB" id="A0A9D4Q4X0"/>
<comment type="caution">
    <text evidence="1">The sequence shown here is derived from an EMBL/GenBank/DDBJ whole genome shotgun (WGS) entry which is preliminary data.</text>
</comment>
<gene>
    <name evidence="1" type="ORF">HPB52_007709</name>
</gene>
<proteinExistence type="predicted"/>
<reference evidence="1" key="2">
    <citation type="submission" date="2021-09" db="EMBL/GenBank/DDBJ databases">
        <authorList>
            <person name="Jia N."/>
            <person name="Wang J."/>
            <person name="Shi W."/>
            <person name="Du L."/>
            <person name="Sun Y."/>
            <person name="Zhan W."/>
            <person name="Jiang J."/>
            <person name="Wang Q."/>
            <person name="Zhang B."/>
            <person name="Ji P."/>
            <person name="Sakyi L.B."/>
            <person name="Cui X."/>
            <person name="Yuan T."/>
            <person name="Jiang B."/>
            <person name="Yang W."/>
            <person name="Lam T.T.-Y."/>
            <person name="Chang Q."/>
            <person name="Ding S."/>
            <person name="Wang X."/>
            <person name="Zhu J."/>
            <person name="Ruan X."/>
            <person name="Zhao L."/>
            <person name="Wei J."/>
            <person name="Que T."/>
            <person name="Du C."/>
            <person name="Cheng J."/>
            <person name="Dai P."/>
            <person name="Han X."/>
            <person name="Huang E."/>
            <person name="Gao Y."/>
            <person name="Liu J."/>
            <person name="Shao H."/>
            <person name="Ye R."/>
            <person name="Li L."/>
            <person name="Wei W."/>
            <person name="Wang X."/>
            <person name="Wang C."/>
            <person name="Huo Q."/>
            <person name="Li W."/>
            <person name="Guo W."/>
            <person name="Chen H."/>
            <person name="Chen S."/>
            <person name="Zhou L."/>
            <person name="Zhou L."/>
            <person name="Ni X."/>
            <person name="Tian J."/>
            <person name="Zhou Y."/>
            <person name="Sheng Y."/>
            <person name="Liu T."/>
            <person name="Pan Y."/>
            <person name="Xia L."/>
            <person name="Li J."/>
            <person name="Zhao F."/>
            <person name="Cao W."/>
        </authorList>
    </citation>
    <scope>NUCLEOTIDE SEQUENCE</scope>
    <source>
        <strain evidence="1">Rsan-2018</strain>
        <tissue evidence="1">Larvae</tissue>
    </source>
</reference>
<protein>
    <submittedName>
        <fullName evidence="1">Uncharacterized protein</fullName>
    </submittedName>
</protein>
<evidence type="ECO:0000313" key="2">
    <source>
        <dbReference type="Proteomes" id="UP000821837"/>
    </source>
</evidence>
<name>A0A9D4Q4X0_RHISA</name>
<evidence type="ECO:0000313" key="1">
    <source>
        <dbReference type="EMBL" id="KAH7968319.1"/>
    </source>
</evidence>
<organism evidence="1 2">
    <name type="scientific">Rhipicephalus sanguineus</name>
    <name type="common">Brown dog tick</name>
    <name type="synonym">Ixodes sanguineus</name>
    <dbReference type="NCBI Taxonomy" id="34632"/>
    <lineage>
        <taxon>Eukaryota</taxon>
        <taxon>Metazoa</taxon>
        <taxon>Ecdysozoa</taxon>
        <taxon>Arthropoda</taxon>
        <taxon>Chelicerata</taxon>
        <taxon>Arachnida</taxon>
        <taxon>Acari</taxon>
        <taxon>Parasitiformes</taxon>
        <taxon>Ixodida</taxon>
        <taxon>Ixodoidea</taxon>
        <taxon>Ixodidae</taxon>
        <taxon>Rhipicephalinae</taxon>
        <taxon>Rhipicephalus</taxon>
        <taxon>Rhipicephalus</taxon>
    </lineage>
</organism>
<dbReference type="EMBL" id="JABSTV010001248">
    <property type="protein sequence ID" value="KAH7968319.1"/>
    <property type="molecule type" value="Genomic_DNA"/>
</dbReference>
<sequence length="59" mass="6633">MNLQLIADACSCAAYVVDYVNKSTSGFSNFHNSLADIEKHHPDLGLGKQLEERVRIRKE</sequence>
<keyword evidence="2" id="KW-1185">Reference proteome</keyword>